<evidence type="ECO:0000313" key="3">
    <source>
        <dbReference type="Proteomes" id="UP001140094"/>
    </source>
</evidence>
<proteinExistence type="predicted"/>
<accession>A0A9W8HTV4</accession>
<evidence type="ECO:0000256" key="1">
    <source>
        <dbReference type="SAM" id="MobiDB-lite"/>
    </source>
</evidence>
<name>A0A9W8HTV4_9FUNG</name>
<protein>
    <submittedName>
        <fullName evidence="2">Uncharacterized protein</fullName>
    </submittedName>
</protein>
<feature type="region of interest" description="Disordered" evidence="1">
    <location>
        <begin position="405"/>
        <end position="437"/>
    </location>
</feature>
<dbReference type="EMBL" id="JANBUO010000612">
    <property type="protein sequence ID" value="KAJ2802776.1"/>
    <property type="molecule type" value="Genomic_DNA"/>
</dbReference>
<dbReference type="AlphaFoldDB" id="A0A9W8HTV4"/>
<evidence type="ECO:0000313" key="2">
    <source>
        <dbReference type="EMBL" id="KAJ2802776.1"/>
    </source>
</evidence>
<dbReference type="Proteomes" id="UP001140094">
    <property type="component" value="Unassembled WGS sequence"/>
</dbReference>
<comment type="caution">
    <text evidence="2">The sequence shown here is derived from an EMBL/GenBank/DDBJ whole genome shotgun (WGS) entry which is preliminary data.</text>
</comment>
<dbReference type="OrthoDB" id="5577600at2759"/>
<gene>
    <name evidence="2" type="ORF">H4R20_003149</name>
</gene>
<keyword evidence="3" id="KW-1185">Reference proteome</keyword>
<sequence length="462" mass="52002">MKALPVVSLRDVVVSLLEENRFEEGIRFLITVGSPALLHDSRLITSLLGIFKSTSMIEDDLRKRSAYLLNRMNMKDGNDSVVWKVDNDRRRRLIQSQQGVVEYLSSVKTQFLRPWFDENFAAEPEGFWKFLDELTTRPESSSDETTGHLEIEMYVNRLSISCLLLERMNSDLAANTSRVFGSVFMRIASEGFVRTSRLPYPKLLLDQLKHYFGAITGNLCPREERRVMMLLLDLLVAATACDAISRDDCVQAIAKFLIDQRFDARADFISLIYSDTFAVEVIDYMLVTWYSFNIEGKKGARASLTQALSKPPGISKTAFCLHNARPTPGKLTSDDWHDLVSLLAMLVQRSMRAFSSRLCKVNNPPNSAASVDTMHPTVAMVVNESPDLKELRDACQVLRQTIAALHPRPDPVNDMKDSDNDMDSISDLNDSTSSGGYSSSDRLKMLYAELDLLDSLVCHTQG</sequence>
<feature type="compositionally biased region" description="Basic and acidic residues" evidence="1">
    <location>
        <begin position="407"/>
        <end position="419"/>
    </location>
</feature>
<reference evidence="2" key="1">
    <citation type="submission" date="2022-07" db="EMBL/GenBank/DDBJ databases">
        <title>Phylogenomic reconstructions and comparative analyses of Kickxellomycotina fungi.</title>
        <authorList>
            <person name="Reynolds N.K."/>
            <person name="Stajich J.E."/>
            <person name="Barry K."/>
            <person name="Grigoriev I.V."/>
            <person name="Crous P."/>
            <person name="Smith M.E."/>
        </authorList>
    </citation>
    <scope>NUCLEOTIDE SEQUENCE</scope>
    <source>
        <strain evidence="2">NRRL 1565</strain>
    </source>
</reference>
<organism evidence="2 3">
    <name type="scientific">Coemansia guatemalensis</name>
    <dbReference type="NCBI Taxonomy" id="2761395"/>
    <lineage>
        <taxon>Eukaryota</taxon>
        <taxon>Fungi</taxon>
        <taxon>Fungi incertae sedis</taxon>
        <taxon>Zoopagomycota</taxon>
        <taxon>Kickxellomycotina</taxon>
        <taxon>Kickxellomycetes</taxon>
        <taxon>Kickxellales</taxon>
        <taxon>Kickxellaceae</taxon>
        <taxon>Coemansia</taxon>
    </lineage>
</organism>
<feature type="compositionally biased region" description="Low complexity" evidence="1">
    <location>
        <begin position="423"/>
        <end position="437"/>
    </location>
</feature>